<reference evidence="2" key="1">
    <citation type="submission" date="2022-11" db="UniProtKB">
        <authorList>
            <consortium name="WormBaseParasite"/>
        </authorList>
    </citation>
    <scope>IDENTIFICATION</scope>
</reference>
<evidence type="ECO:0000313" key="2">
    <source>
        <dbReference type="WBParaSite" id="PDA_v2.g7338.t1"/>
    </source>
</evidence>
<name>A0A914QUF5_9BILA</name>
<evidence type="ECO:0000313" key="1">
    <source>
        <dbReference type="Proteomes" id="UP000887578"/>
    </source>
</evidence>
<organism evidence="1 2">
    <name type="scientific">Panagrolaimus davidi</name>
    <dbReference type="NCBI Taxonomy" id="227884"/>
    <lineage>
        <taxon>Eukaryota</taxon>
        <taxon>Metazoa</taxon>
        <taxon>Ecdysozoa</taxon>
        <taxon>Nematoda</taxon>
        <taxon>Chromadorea</taxon>
        <taxon>Rhabditida</taxon>
        <taxon>Tylenchina</taxon>
        <taxon>Panagrolaimomorpha</taxon>
        <taxon>Panagrolaimoidea</taxon>
        <taxon>Panagrolaimidae</taxon>
        <taxon>Panagrolaimus</taxon>
    </lineage>
</organism>
<dbReference type="Proteomes" id="UP000887578">
    <property type="component" value="Unplaced"/>
</dbReference>
<dbReference type="Gene3D" id="3.30.420.40">
    <property type="match status" value="1"/>
</dbReference>
<protein>
    <submittedName>
        <fullName evidence="2">Uncharacterized protein</fullName>
    </submittedName>
</protein>
<sequence>MSSNFGEKNYAAYVNCENPDRDIVISAMDLSSQKQLSNFHECYPANNAKKFINDIPTKLRGFKSIILSVFGFHSDEYKNNLEFCNEIRAKLQLINVQYLFIKDGTIMFLIPIYAAGIKLQIGENVVTATFLESNFGIINFVLTENGYLPSKVESIPYGKNDNVKNICKNLINKFNPKELIIVADKDNRKKFEDIKGVHFVAYGCLTHAGYTMKLITDYSKWMLDKNSVKTLMVPTMSNCSYLFVKYLDDKRKVEDLVSQNSSLILPFTKTLLLPKSKNNTFAVLRMDKNSEKPEILLAVSENDDGDTSVVDSTTFPEPTSEHINKNKKYHGIKFTFEIDINNFPSLTFRPMILKGIKNLPQTLNDKMKELEIPVIGFFGNLSVICIRKNDGNYEFLEEWGGMFGSQLYISFDEEKQKFGETAAAMLETKPSFVVYDLLKIMSMPPGEIDIDETWHFSITEDSENPVLIEFDNFDGEKSSASPAFLLAILLKQHLKVIKNEIGEKPKKIGFCISKVDDFVKERLKNEIVKSFELLKVESQFIGI</sequence>
<proteinExistence type="predicted"/>
<keyword evidence="1" id="KW-1185">Reference proteome</keyword>
<dbReference type="AlphaFoldDB" id="A0A914QUF5"/>
<dbReference type="WBParaSite" id="PDA_v2.g7338.t1">
    <property type="protein sequence ID" value="PDA_v2.g7338.t1"/>
    <property type="gene ID" value="PDA_v2.g7338"/>
</dbReference>
<accession>A0A914QUF5</accession>